<dbReference type="PANTHER" id="PTHR12558">
    <property type="entry name" value="CELL DIVISION CYCLE 16,23,27"/>
    <property type="match status" value="1"/>
</dbReference>
<organism evidence="3 4">
    <name type="scientific">Flavisolibacter tropicus</name>
    <dbReference type="NCBI Taxonomy" id="1492898"/>
    <lineage>
        <taxon>Bacteria</taxon>
        <taxon>Pseudomonadati</taxon>
        <taxon>Bacteroidota</taxon>
        <taxon>Chitinophagia</taxon>
        <taxon>Chitinophagales</taxon>
        <taxon>Chitinophagaceae</taxon>
        <taxon>Flavisolibacter</taxon>
    </lineage>
</organism>
<evidence type="ECO:0000256" key="2">
    <source>
        <dbReference type="SAM" id="SignalP"/>
    </source>
</evidence>
<feature type="repeat" description="TPR" evidence="1">
    <location>
        <begin position="156"/>
        <end position="189"/>
    </location>
</feature>
<dbReference type="SUPFAM" id="SSF81901">
    <property type="entry name" value="HCP-like"/>
    <property type="match status" value="2"/>
</dbReference>
<feature type="repeat" description="TPR" evidence="1">
    <location>
        <begin position="190"/>
        <end position="223"/>
    </location>
</feature>
<dbReference type="AlphaFoldDB" id="A0A172U0U7"/>
<reference evidence="4" key="1">
    <citation type="submission" date="2015-01" db="EMBL/GenBank/DDBJ databases">
        <title>Flavisolibacter sp./LCS9/ whole genome sequencing.</title>
        <authorList>
            <person name="Kim M.K."/>
            <person name="Srinivasan S."/>
            <person name="Lee J.-J."/>
        </authorList>
    </citation>
    <scope>NUCLEOTIDE SEQUENCE [LARGE SCALE GENOMIC DNA]</scope>
    <source>
        <strain evidence="4">LCS9</strain>
    </source>
</reference>
<feature type="signal peptide" evidence="2">
    <location>
        <begin position="1"/>
        <end position="17"/>
    </location>
</feature>
<feature type="chain" id="PRO_5008001530" description="Tetratricopeptide repeat protein" evidence="2">
    <location>
        <begin position="18"/>
        <end position="536"/>
    </location>
</feature>
<name>A0A172U0U7_9BACT</name>
<dbReference type="SUPFAM" id="SSF48452">
    <property type="entry name" value="TPR-like"/>
    <property type="match status" value="1"/>
</dbReference>
<dbReference type="STRING" id="1492898.SY85_23390"/>
<dbReference type="EMBL" id="CP011390">
    <property type="protein sequence ID" value="ANE52979.1"/>
    <property type="molecule type" value="Genomic_DNA"/>
</dbReference>
<proteinExistence type="predicted"/>
<accession>A0A172U0U7</accession>
<protein>
    <recommendedName>
        <fullName evidence="5">Tetratricopeptide repeat protein</fullName>
    </recommendedName>
</protein>
<dbReference type="SMART" id="SM00028">
    <property type="entry name" value="TPR"/>
    <property type="match status" value="4"/>
</dbReference>
<dbReference type="PANTHER" id="PTHR12558:SF13">
    <property type="entry name" value="CELL DIVISION CYCLE PROTEIN 27 HOMOLOG"/>
    <property type="match status" value="1"/>
</dbReference>
<dbReference type="InterPro" id="IPR019734">
    <property type="entry name" value="TPR_rpt"/>
</dbReference>
<evidence type="ECO:0000313" key="4">
    <source>
        <dbReference type="Proteomes" id="UP000077177"/>
    </source>
</evidence>
<dbReference type="Pfam" id="PF13181">
    <property type="entry name" value="TPR_8"/>
    <property type="match status" value="1"/>
</dbReference>
<dbReference type="InterPro" id="IPR011990">
    <property type="entry name" value="TPR-like_helical_dom_sf"/>
</dbReference>
<dbReference type="PROSITE" id="PS50005">
    <property type="entry name" value="TPR"/>
    <property type="match status" value="3"/>
</dbReference>
<dbReference type="RefSeq" id="WP_066408396.1">
    <property type="nucleotide sequence ID" value="NZ_CP011390.1"/>
</dbReference>
<evidence type="ECO:0000313" key="3">
    <source>
        <dbReference type="EMBL" id="ANE52979.1"/>
    </source>
</evidence>
<dbReference type="Pfam" id="PF13432">
    <property type="entry name" value="TPR_16"/>
    <property type="match status" value="1"/>
</dbReference>
<evidence type="ECO:0008006" key="5">
    <source>
        <dbReference type="Google" id="ProtNLM"/>
    </source>
</evidence>
<dbReference type="Proteomes" id="UP000077177">
    <property type="component" value="Chromosome"/>
</dbReference>
<keyword evidence="4" id="KW-1185">Reference proteome</keyword>
<keyword evidence="1" id="KW-0802">TPR repeat</keyword>
<feature type="repeat" description="TPR" evidence="1">
    <location>
        <begin position="483"/>
        <end position="516"/>
    </location>
</feature>
<gene>
    <name evidence="3" type="ORF">SY85_23390</name>
</gene>
<dbReference type="Gene3D" id="1.25.40.10">
    <property type="entry name" value="Tetratricopeptide repeat domain"/>
    <property type="match status" value="3"/>
</dbReference>
<keyword evidence="2" id="KW-0732">Signal</keyword>
<dbReference type="Pfam" id="PF14559">
    <property type="entry name" value="TPR_19"/>
    <property type="match status" value="2"/>
</dbReference>
<sequence length="536" mass="60564">MKSILVTLLVTGSLSIAAQTVDEGRTFIGYERYQSAANTLHQVISKEPGNGDAWYWLTQTYAQTNNLAKGIDSLKKAGADVQGQPLYKVALGQLLLAEGKAVEAQPYFDAALIETKEKNATVLAAVARAYIDSKSGNYAAAIELLEKAKKRDKRNEEYDILIGNAYRRMGKGSEAFQAYREALNKNERSAAANYLLGLIFVTQKNADMYLEYFNKALAADPNYAPALYQLYNHYFYVDATKSMDYFKQFQAKADATPQIAVWYTDLLYLNKQYDEAIANAQKLLQQQEKEPRLYKLLAYSYAEKKDSTVAMTYMQQYFASEADSNMVMKDFETMARFYSSTPGKEDSALVYLEKAVALEKDSVARYAAYKKLAAAALEQKNYAQQSKWMGLYYTGNDKATNLDLFNWGLANIRSGDFEMADSVFGMYVGKYPEQGFGYYWQARANAAIDSTMAQGLAIPHYQKLVEVIGDKTDDQNNKKWLIEAYGYLAAYETNTQKDYAEAVDYFEKLLKVDPENADAKKYITVLEKRMQNNDGK</sequence>
<evidence type="ECO:0000256" key="1">
    <source>
        <dbReference type="PROSITE-ProRule" id="PRU00339"/>
    </source>
</evidence>
<reference evidence="3 4" key="2">
    <citation type="journal article" date="2016" name="Int. J. Syst. Evol. Microbiol.">
        <title>Flavisolibacter tropicus sp. nov., isolated from tropical soil.</title>
        <authorList>
            <person name="Lee J.J."/>
            <person name="Kang M.S."/>
            <person name="Kim G.S."/>
            <person name="Lee C.S."/>
            <person name="Lim S."/>
            <person name="Lee J."/>
            <person name="Roh S.H."/>
            <person name="Kang H."/>
            <person name="Ha J.M."/>
            <person name="Bae S."/>
            <person name="Jung H.Y."/>
            <person name="Kim M.K."/>
        </authorList>
    </citation>
    <scope>NUCLEOTIDE SEQUENCE [LARGE SCALE GENOMIC DNA]</scope>
    <source>
        <strain evidence="3 4">LCS9</strain>
    </source>
</reference>
<dbReference type="KEGG" id="fla:SY85_23390"/>
<dbReference type="OrthoDB" id="638548at2"/>